<sequence length="377" mass="43173">MIWTWLKKRCCCIRKNGCENNNHKIDQQGLIESCHNKDKDENILINLLSENICDLKEELKNQSEQILTSNGYFAEEISNDGTINFFSGEPIAHCEKIRKYQTKVKFVSDYGELICTVIGYDKNELKLKIRYSFGVSNFGKCHGRFKASLHPNYKHLEYIEEGFRIIKNHEKMAQKVKAQIFQINENPPRIHVFENDENELTEFLKDPCSNELTLICAENNSTVRTVTNNIERNMPELFETGLAIRLITQKYPNQPAGTKTFADIPNFTKLEIIICTIGVAPKLSTYCNFTNIFIANAESVSELDAWMVIGMLANVNTKIFLSGQLNSKNKFWGTSSLSSIKKDGCISMFERMSKLENVETQLLTLISDKNSIIVFEI</sequence>
<reference evidence="2" key="1">
    <citation type="submission" date="2022-11" db="UniProtKB">
        <authorList>
            <consortium name="WormBaseParasite"/>
        </authorList>
    </citation>
    <scope>IDENTIFICATION</scope>
</reference>
<name>A0AC34FF09_9BILA</name>
<proteinExistence type="predicted"/>
<evidence type="ECO:0000313" key="1">
    <source>
        <dbReference type="Proteomes" id="UP000887579"/>
    </source>
</evidence>
<evidence type="ECO:0000313" key="2">
    <source>
        <dbReference type="WBParaSite" id="ES5_v2.g15651.t1"/>
    </source>
</evidence>
<protein>
    <submittedName>
        <fullName evidence="2">Uncharacterized protein</fullName>
    </submittedName>
</protein>
<dbReference type="Proteomes" id="UP000887579">
    <property type="component" value="Unplaced"/>
</dbReference>
<accession>A0AC34FF09</accession>
<dbReference type="WBParaSite" id="ES5_v2.g15651.t1">
    <property type="protein sequence ID" value="ES5_v2.g15651.t1"/>
    <property type="gene ID" value="ES5_v2.g15651"/>
</dbReference>
<organism evidence="1 2">
    <name type="scientific">Panagrolaimus sp. ES5</name>
    <dbReference type="NCBI Taxonomy" id="591445"/>
    <lineage>
        <taxon>Eukaryota</taxon>
        <taxon>Metazoa</taxon>
        <taxon>Ecdysozoa</taxon>
        <taxon>Nematoda</taxon>
        <taxon>Chromadorea</taxon>
        <taxon>Rhabditida</taxon>
        <taxon>Tylenchina</taxon>
        <taxon>Panagrolaimomorpha</taxon>
        <taxon>Panagrolaimoidea</taxon>
        <taxon>Panagrolaimidae</taxon>
        <taxon>Panagrolaimus</taxon>
    </lineage>
</organism>